<feature type="domain" description="VIT" evidence="2">
    <location>
        <begin position="6"/>
        <end position="132"/>
    </location>
</feature>
<keyword evidence="4" id="KW-1185">Reference proteome</keyword>
<reference evidence="3" key="2">
    <citation type="submission" date="2025-09" db="UniProtKB">
        <authorList>
            <consortium name="Ensembl"/>
        </authorList>
    </citation>
    <scope>IDENTIFICATION</scope>
</reference>
<evidence type="ECO:0000256" key="1">
    <source>
        <dbReference type="SAM" id="MobiDB-lite"/>
    </source>
</evidence>
<dbReference type="OMA" id="FNVIRFD"/>
<dbReference type="Ensembl" id="ENSSPUT00000026656.1">
    <property type="protein sequence ID" value="ENSSPUP00000024971.1"/>
    <property type="gene ID" value="ENSSPUG00000019142.1"/>
</dbReference>
<dbReference type="InterPro" id="IPR002035">
    <property type="entry name" value="VWF_A"/>
</dbReference>
<proteinExistence type="predicted"/>
<accession>A0A8D0HS63</accession>
<reference evidence="3" key="1">
    <citation type="submission" date="2025-08" db="UniProtKB">
        <authorList>
            <consortium name="Ensembl"/>
        </authorList>
    </citation>
    <scope>IDENTIFICATION</scope>
</reference>
<dbReference type="PROSITE" id="PS51468">
    <property type="entry name" value="VIT"/>
    <property type="match status" value="1"/>
</dbReference>
<evidence type="ECO:0000259" key="2">
    <source>
        <dbReference type="PROSITE" id="PS51468"/>
    </source>
</evidence>
<protein>
    <recommendedName>
        <fullName evidence="2">VIT domain-containing protein</fullName>
    </recommendedName>
</protein>
<dbReference type="Pfam" id="PF13768">
    <property type="entry name" value="VWA_3"/>
    <property type="match status" value="1"/>
</dbReference>
<dbReference type="InterPro" id="IPR013694">
    <property type="entry name" value="VIT"/>
</dbReference>
<evidence type="ECO:0000313" key="4">
    <source>
        <dbReference type="Proteomes" id="UP000694392"/>
    </source>
</evidence>
<name>A0A8D0HS63_SPHPU</name>
<feature type="region of interest" description="Disordered" evidence="1">
    <location>
        <begin position="224"/>
        <end position="247"/>
    </location>
</feature>
<evidence type="ECO:0000313" key="3">
    <source>
        <dbReference type="Ensembl" id="ENSSPUP00000024971.1"/>
    </source>
</evidence>
<dbReference type="SMART" id="SM00609">
    <property type="entry name" value="VIT"/>
    <property type="match status" value="1"/>
</dbReference>
<dbReference type="PANTHER" id="PTHR45737">
    <property type="entry name" value="VON WILLEBRAND FACTOR A DOMAIN-CONTAINING PROTEIN 5A"/>
    <property type="match status" value="1"/>
</dbReference>
<dbReference type="AlphaFoldDB" id="A0A8D0HS63"/>
<dbReference type="InterPro" id="IPR036465">
    <property type="entry name" value="vWFA_dom_sf"/>
</dbReference>
<dbReference type="PANTHER" id="PTHR45737:SF6">
    <property type="entry name" value="VON WILLEBRAND FACTOR A DOMAIN-CONTAINING PROTEIN 5A"/>
    <property type="match status" value="1"/>
</dbReference>
<dbReference type="Pfam" id="PF08487">
    <property type="entry name" value="VIT"/>
    <property type="match status" value="1"/>
</dbReference>
<dbReference type="Gene3D" id="3.40.50.410">
    <property type="entry name" value="von Willebrand factor, type A domain"/>
    <property type="match status" value="1"/>
</dbReference>
<organism evidence="3 4">
    <name type="scientific">Sphenodon punctatus</name>
    <name type="common">Tuatara</name>
    <name type="synonym">Hatteria punctata</name>
    <dbReference type="NCBI Taxonomy" id="8508"/>
    <lineage>
        <taxon>Eukaryota</taxon>
        <taxon>Metazoa</taxon>
        <taxon>Chordata</taxon>
        <taxon>Craniata</taxon>
        <taxon>Vertebrata</taxon>
        <taxon>Euteleostomi</taxon>
        <taxon>Lepidosauria</taxon>
        <taxon>Sphenodontia</taxon>
        <taxon>Sphenodontidae</taxon>
        <taxon>Sphenodon</taxon>
    </lineage>
</organism>
<dbReference type="Proteomes" id="UP000694392">
    <property type="component" value="Unplaced"/>
</dbReference>
<dbReference type="GeneTree" id="ENSGT00940000162662"/>
<sequence length="695" mass="76903">MTRCACRNKHTPPSLLSPPVPLRGVAINVTVRGFVAEVTAELRYRNKARDPVEAVFVFPLEKDMAIYAFEALVGGKHVEAQIWETKLGKGAMRANRDVFVHYYGVKESDHFTCGVGTLPPKGEARLTLRYAQMLPQQPDTACHFVLPTLPRVPQWERPYTLSLNVTLESPYGIARVHSNCALTSLRYMVEDHTTAQVSLAEGHQFDQDVELLVYYEEVHRSSALLEPGQPEAERGPGGGVGHAHKGSARPWSDSFSLCIPPAQETLILLLKSLPLGCYFNIYGFGSFYPRSVQYTQETMTDAQQRLQLHNLNPNDTNECLEKLQAIYRQPCREGHPRQIFMFREGELCSNVIGKIIAEVERNRYSHRCFSFGIRNKVSSNLSDFVEGIAQAGGGSAELVTGEDRLQAKAVQSLKRALQPAATISVHWSLPPGLEAELLRPVPKVIFQGQRCLFYARVRGQRQHAEGTVTLQYSIKDESFTETLTFPLQPQERARFSIHQLAAQAELRELEWSGTEVDRRRALETSLSSGVLCDQTAYVGVDTELGQPIQGPVAEEEHRNASGSGAGFGEGVLWGTVVASRLLLFSLLTDLEDSPFLSLVSLQNADGSWALDAALTALLGPSESEVTGKMPTQVSVWATVLAILWLHAITGERHDEWQLLEAKALGWLRVNAGEWGRGTQERARRVLGVGGAGERG</sequence>